<evidence type="ECO:0000259" key="15">
    <source>
        <dbReference type="PROSITE" id="PS50280"/>
    </source>
</evidence>
<dbReference type="InterPro" id="IPR036236">
    <property type="entry name" value="Znf_C2H2_sf"/>
</dbReference>
<evidence type="ECO:0000256" key="8">
    <source>
        <dbReference type="ARBA" id="ARBA00022833"/>
    </source>
</evidence>
<keyword evidence="9" id="KW-0805">Transcription regulation</keyword>
<dbReference type="Gene3D" id="2.170.270.10">
    <property type="entry name" value="SET domain"/>
    <property type="match status" value="1"/>
</dbReference>
<reference evidence="17" key="1">
    <citation type="submission" date="2025-08" db="UniProtKB">
        <authorList>
            <consortium name="Ensembl"/>
        </authorList>
    </citation>
    <scope>IDENTIFICATION</scope>
</reference>
<dbReference type="GO" id="GO:0008270">
    <property type="term" value="F:zinc ion binding"/>
    <property type="evidence" value="ECO:0007669"/>
    <property type="project" value="UniProtKB-KW"/>
</dbReference>
<feature type="domain" description="SET" evidence="15">
    <location>
        <begin position="212"/>
        <end position="326"/>
    </location>
</feature>
<evidence type="ECO:0000256" key="1">
    <source>
        <dbReference type="ARBA" id="ARBA00004123"/>
    </source>
</evidence>
<evidence type="ECO:0000256" key="10">
    <source>
        <dbReference type="ARBA" id="ARBA00023163"/>
    </source>
</evidence>
<evidence type="ECO:0000256" key="11">
    <source>
        <dbReference type="ARBA" id="ARBA00023242"/>
    </source>
</evidence>
<dbReference type="Proteomes" id="UP000261540">
    <property type="component" value="Unplaced"/>
</dbReference>
<keyword evidence="2" id="KW-0489">Methyltransferase</keyword>
<evidence type="ECO:0000256" key="3">
    <source>
        <dbReference type="ARBA" id="ARBA00022679"/>
    </source>
</evidence>
<dbReference type="PROSITE" id="PS00028">
    <property type="entry name" value="ZINC_FINGER_C2H2_1"/>
    <property type="match status" value="4"/>
</dbReference>
<evidence type="ECO:0000256" key="2">
    <source>
        <dbReference type="ARBA" id="ARBA00022603"/>
    </source>
</evidence>
<evidence type="ECO:0000256" key="9">
    <source>
        <dbReference type="ARBA" id="ARBA00023015"/>
    </source>
</evidence>
<dbReference type="GO" id="GO:0032259">
    <property type="term" value="P:methylation"/>
    <property type="evidence" value="ECO:0007669"/>
    <property type="project" value="UniProtKB-KW"/>
</dbReference>
<dbReference type="CDD" id="cd19193">
    <property type="entry name" value="PR-SET_PRDM7_9"/>
    <property type="match status" value="1"/>
</dbReference>
<dbReference type="Pfam" id="PF21549">
    <property type="entry name" value="PRDM2_PR"/>
    <property type="match status" value="1"/>
</dbReference>
<evidence type="ECO:0000256" key="13">
    <source>
        <dbReference type="SAM" id="MobiDB-lite"/>
    </source>
</evidence>
<evidence type="ECO:0000259" key="16">
    <source>
        <dbReference type="PROSITE" id="PS50806"/>
    </source>
</evidence>
<feature type="region of interest" description="Disordered" evidence="13">
    <location>
        <begin position="61"/>
        <end position="112"/>
    </location>
</feature>
<reference evidence="17" key="2">
    <citation type="submission" date="2025-09" db="UniProtKB">
        <authorList>
            <consortium name="Ensembl"/>
        </authorList>
    </citation>
    <scope>IDENTIFICATION</scope>
</reference>
<feature type="domain" description="C2H2-type" evidence="14">
    <location>
        <begin position="557"/>
        <end position="592"/>
    </location>
</feature>
<dbReference type="PANTHER" id="PTHR16515">
    <property type="entry name" value="PR DOMAIN ZINC FINGER PROTEIN"/>
    <property type="match status" value="1"/>
</dbReference>
<keyword evidence="18" id="KW-1185">Reference proteome</keyword>
<feature type="domain" description="C2H2-type" evidence="14">
    <location>
        <begin position="459"/>
        <end position="486"/>
    </location>
</feature>
<dbReference type="PANTHER" id="PTHR16515:SF66">
    <property type="entry name" value="C2H2-TYPE DOMAIN-CONTAINING PROTEIN"/>
    <property type="match status" value="1"/>
</dbReference>
<feature type="compositionally biased region" description="Polar residues" evidence="13">
    <location>
        <begin position="401"/>
        <end position="418"/>
    </location>
</feature>
<evidence type="ECO:0000259" key="14">
    <source>
        <dbReference type="PROSITE" id="PS50157"/>
    </source>
</evidence>
<organism evidence="17 18">
    <name type="scientific">Paramormyrops kingsleyae</name>
    <dbReference type="NCBI Taxonomy" id="1676925"/>
    <lineage>
        <taxon>Eukaryota</taxon>
        <taxon>Metazoa</taxon>
        <taxon>Chordata</taxon>
        <taxon>Craniata</taxon>
        <taxon>Vertebrata</taxon>
        <taxon>Euteleostomi</taxon>
        <taxon>Actinopterygii</taxon>
        <taxon>Neopterygii</taxon>
        <taxon>Teleostei</taxon>
        <taxon>Osteoglossocephala</taxon>
        <taxon>Osteoglossomorpha</taxon>
        <taxon>Osteoglossiformes</taxon>
        <taxon>Mormyridae</taxon>
        <taxon>Paramormyrops</taxon>
    </lineage>
</organism>
<dbReference type="PROSITE" id="PS50806">
    <property type="entry name" value="KRAB_RELATED"/>
    <property type="match status" value="1"/>
</dbReference>
<comment type="subcellular location">
    <subcellularLocation>
        <location evidence="1">Nucleus</location>
    </subcellularLocation>
</comment>
<keyword evidence="11" id="KW-0539">Nucleus</keyword>
<proteinExistence type="predicted"/>
<dbReference type="FunFam" id="3.30.160.60:FF:000100">
    <property type="entry name" value="Zinc finger 45-like"/>
    <property type="match status" value="1"/>
</dbReference>
<dbReference type="PROSITE" id="PS50280">
    <property type="entry name" value="SET"/>
    <property type="match status" value="1"/>
</dbReference>
<dbReference type="SMART" id="SM00355">
    <property type="entry name" value="ZnF_C2H2"/>
    <property type="match status" value="5"/>
</dbReference>
<evidence type="ECO:0000256" key="4">
    <source>
        <dbReference type="ARBA" id="ARBA00022691"/>
    </source>
</evidence>
<dbReference type="SUPFAM" id="SSF57667">
    <property type="entry name" value="beta-beta-alpha zinc fingers"/>
    <property type="match status" value="3"/>
</dbReference>
<keyword evidence="5" id="KW-0479">Metal-binding</keyword>
<evidence type="ECO:0000256" key="5">
    <source>
        <dbReference type="ARBA" id="ARBA00022723"/>
    </source>
</evidence>
<dbReference type="Gene3D" id="3.30.160.60">
    <property type="entry name" value="Classic Zinc Finger"/>
    <property type="match status" value="6"/>
</dbReference>
<evidence type="ECO:0000313" key="17">
    <source>
        <dbReference type="Ensembl" id="ENSPKIP00000025394.1"/>
    </source>
</evidence>
<dbReference type="GeneTree" id="ENSGT00940000158211"/>
<keyword evidence="6" id="KW-0677">Repeat</keyword>
<evidence type="ECO:0000313" key="18">
    <source>
        <dbReference type="Proteomes" id="UP000261540"/>
    </source>
</evidence>
<dbReference type="Ensembl" id="ENSPKIT00000006130.1">
    <property type="protein sequence ID" value="ENSPKIP00000025394.1"/>
    <property type="gene ID" value="ENSPKIG00000008280.1"/>
</dbReference>
<dbReference type="STRING" id="1676925.ENSPKIP00000025394"/>
<dbReference type="GO" id="GO:0042054">
    <property type="term" value="F:histone methyltransferase activity"/>
    <property type="evidence" value="ECO:0007669"/>
    <property type="project" value="InterPro"/>
</dbReference>
<protein>
    <recommendedName>
        <fullName evidence="19">Histone-lysine N-methyltransferase PRDM9-like</fullName>
    </recommendedName>
</protein>
<dbReference type="GO" id="GO:0005634">
    <property type="term" value="C:nucleus"/>
    <property type="evidence" value="ECO:0007669"/>
    <property type="project" value="UniProtKB-SubCell"/>
</dbReference>
<dbReference type="FunFam" id="3.30.160.60:FF:000624">
    <property type="entry name" value="zinc finger protein 697"/>
    <property type="match status" value="1"/>
</dbReference>
<dbReference type="SUPFAM" id="SSF82199">
    <property type="entry name" value="SET domain"/>
    <property type="match status" value="1"/>
</dbReference>
<feature type="region of interest" description="Disordered" evidence="13">
    <location>
        <begin position="401"/>
        <end position="439"/>
    </location>
</feature>
<feature type="domain" description="C2H2-type" evidence="14">
    <location>
        <begin position="359"/>
        <end position="387"/>
    </location>
</feature>
<name>A0A3B3S3R7_9TELE</name>
<keyword evidence="4" id="KW-0949">S-adenosyl-L-methionine</keyword>
<sequence>MEASVPTQENYTEIQAHFSKAEWVRLQRWEKLRYRNMKRNHQAMLAIGLNSTTPAFMRGGRSRRITAEGPGNDKRSDSEEEWTPHLLRRLPSNTERRGETANHRAPTMTGHTFTQSLMHSSTSLEHRGMSESLHCEQHTVNMTGYRRGCNLRNTPKILYTEGEELRDDDYLYCEDCLSFFTEQCEVHGPPVFISDSSAVMGVPGRALLTLPPGLEVRSSSIPGAGQGVFNQGQTVPRGVHYGPYEGEVTDREQAIDSGYSWVVYKGKQCETYIDARRESHSNWMRYVNCARDDEEQNLVAFQHKGNILYRCCKPIAPRQELLVWYGEDYAKDLGITFDYLWSKKCSSEARRVVESSQGFPCSQCPFSFTAEIFLQRHVKRSHPEEYVRQLRAGSVNASQHFSTSAGRSTAQPSTNTLDTLEGAGSDTPTARQESKTEKTLNIKSSRKIYQRIHTGERPYQCTQCGKSFSWLGSLKRHQRTHTGERPYQCTQCGKSFSQLGDLKKHQRTHTGERPYQCTQCGKSFRERPYQCTQCGKSFSWLGSLKRHQRTHTGERPYQCTQCGKSFSRLGYLKTHQRTRGLIEFIVHHHSQSNK</sequence>
<dbReference type="Pfam" id="PF13465">
    <property type="entry name" value="zf-H2C2_2"/>
    <property type="match status" value="2"/>
</dbReference>
<dbReference type="GO" id="GO:0006355">
    <property type="term" value="P:regulation of DNA-templated transcription"/>
    <property type="evidence" value="ECO:0007669"/>
    <property type="project" value="InterPro"/>
</dbReference>
<keyword evidence="10" id="KW-0804">Transcription</keyword>
<dbReference type="FunFam" id="3.30.160.60:FF:002343">
    <property type="entry name" value="Zinc finger protein 33A"/>
    <property type="match status" value="2"/>
</dbReference>
<keyword evidence="3" id="KW-0808">Transferase</keyword>
<evidence type="ECO:0000256" key="6">
    <source>
        <dbReference type="ARBA" id="ARBA00022737"/>
    </source>
</evidence>
<dbReference type="InterPro" id="IPR046341">
    <property type="entry name" value="SET_dom_sf"/>
</dbReference>
<dbReference type="InterPro" id="IPR050331">
    <property type="entry name" value="Zinc_finger"/>
</dbReference>
<dbReference type="InterPro" id="IPR003655">
    <property type="entry name" value="aKRAB"/>
</dbReference>
<dbReference type="InterPro" id="IPR044417">
    <property type="entry name" value="PRDM7_9_PR-SET"/>
</dbReference>
<keyword evidence="8" id="KW-0862">Zinc</keyword>
<dbReference type="PROSITE" id="PS50157">
    <property type="entry name" value="ZINC_FINGER_C2H2_2"/>
    <property type="match status" value="5"/>
</dbReference>
<evidence type="ECO:0000256" key="12">
    <source>
        <dbReference type="PROSITE-ProRule" id="PRU00042"/>
    </source>
</evidence>
<dbReference type="InterPro" id="IPR001214">
    <property type="entry name" value="SET_dom"/>
</dbReference>
<keyword evidence="7 12" id="KW-0863">Zinc-finger</keyword>
<evidence type="ECO:0008006" key="19">
    <source>
        <dbReference type="Google" id="ProtNLM"/>
    </source>
</evidence>
<evidence type="ECO:0000256" key="7">
    <source>
        <dbReference type="ARBA" id="ARBA00022771"/>
    </source>
</evidence>
<feature type="domain" description="C2H2-type" evidence="14">
    <location>
        <begin position="487"/>
        <end position="514"/>
    </location>
</feature>
<dbReference type="FunFam" id="3.30.160.60:FF:000038">
    <property type="entry name" value="Zinc finger protein 624"/>
    <property type="match status" value="1"/>
</dbReference>
<feature type="domain" description="C2H2-type" evidence="14">
    <location>
        <begin position="529"/>
        <end position="556"/>
    </location>
</feature>
<dbReference type="InterPro" id="IPR013087">
    <property type="entry name" value="Znf_C2H2_type"/>
</dbReference>
<accession>A0A3B3S3R7</accession>
<dbReference type="AlphaFoldDB" id="A0A3B3S3R7"/>
<feature type="domain" description="KRAB-related" evidence="16">
    <location>
        <begin position="6"/>
        <end position="69"/>
    </location>
</feature>